<dbReference type="InterPro" id="IPR002130">
    <property type="entry name" value="Cyclophilin-type_PPIase_dom"/>
</dbReference>
<feature type="domain" description="PPIase cyclophilin-type" evidence="5">
    <location>
        <begin position="82"/>
        <end position="242"/>
    </location>
</feature>
<dbReference type="PRINTS" id="PR00153">
    <property type="entry name" value="CSAPPISMRASE"/>
</dbReference>
<keyword evidence="7" id="KW-1185">Reference proteome</keyword>
<dbReference type="GO" id="GO:0016018">
    <property type="term" value="F:cyclosporin A binding"/>
    <property type="evidence" value="ECO:0007669"/>
    <property type="project" value="TreeGrafter"/>
</dbReference>
<name>A0AAD5S4K3_9FUNG</name>
<dbReference type="Proteomes" id="UP001212841">
    <property type="component" value="Unassembled WGS sequence"/>
</dbReference>
<evidence type="ECO:0000313" key="6">
    <source>
        <dbReference type="EMBL" id="KAJ3044855.1"/>
    </source>
</evidence>
<dbReference type="GO" id="GO:0003755">
    <property type="term" value="F:peptidyl-prolyl cis-trans isomerase activity"/>
    <property type="evidence" value="ECO:0007669"/>
    <property type="project" value="UniProtKB-UniRule"/>
</dbReference>
<comment type="function">
    <text evidence="4">PPIases accelerate the folding of proteins. It catalyzes the cis-trans isomerization of proline imidic peptide bonds in oligopeptides.</text>
</comment>
<dbReference type="SUPFAM" id="SSF50891">
    <property type="entry name" value="Cyclophilin-like"/>
    <property type="match status" value="1"/>
</dbReference>
<dbReference type="Gene3D" id="2.40.100.10">
    <property type="entry name" value="Cyclophilin-like"/>
    <property type="match status" value="1"/>
</dbReference>
<dbReference type="FunFam" id="2.40.100.10:FF:000025">
    <property type="entry name" value="Peptidyl-prolyl cis-trans isomerase CYP19-2"/>
    <property type="match status" value="1"/>
</dbReference>
<evidence type="ECO:0000256" key="2">
    <source>
        <dbReference type="ARBA" id="ARBA00023110"/>
    </source>
</evidence>
<dbReference type="GO" id="GO:0006457">
    <property type="term" value="P:protein folding"/>
    <property type="evidence" value="ECO:0007669"/>
    <property type="project" value="TreeGrafter"/>
</dbReference>
<proteinExistence type="inferred from homology"/>
<comment type="catalytic activity">
    <reaction evidence="1 4">
        <text>[protein]-peptidylproline (omega=180) = [protein]-peptidylproline (omega=0)</text>
        <dbReference type="Rhea" id="RHEA:16237"/>
        <dbReference type="Rhea" id="RHEA-COMP:10747"/>
        <dbReference type="Rhea" id="RHEA-COMP:10748"/>
        <dbReference type="ChEBI" id="CHEBI:83833"/>
        <dbReference type="ChEBI" id="CHEBI:83834"/>
        <dbReference type="EC" id="5.2.1.8"/>
    </reaction>
</comment>
<keyword evidence="2 4" id="KW-0697">Rotamase</keyword>
<dbReference type="EC" id="5.2.1.8" evidence="4"/>
<dbReference type="EMBL" id="JADGJD010001266">
    <property type="protein sequence ID" value="KAJ3044855.1"/>
    <property type="molecule type" value="Genomic_DNA"/>
</dbReference>
<comment type="caution">
    <text evidence="6">The sequence shown here is derived from an EMBL/GenBank/DDBJ whole genome shotgun (WGS) entry which is preliminary data.</text>
</comment>
<dbReference type="AlphaFoldDB" id="A0AAD5S4K3"/>
<dbReference type="PROSITE" id="PS50072">
    <property type="entry name" value="CSA_PPIASE_2"/>
    <property type="match status" value="1"/>
</dbReference>
<dbReference type="InterPro" id="IPR029000">
    <property type="entry name" value="Cyclophilin-like_dom_sf"/>
</dbReference>
<protein>
    <recommendedName>
        <fullName evidence="4">Peptidyl-prolyl cis-trans isomerase</fullName>
        <shortName evidence="4">PPIase</shortName>
        <ecNumber evidence="4">5.2.1.8</ecNumber>
    </recommendedName>
</protein>
<organism evidence="6 7">
    <name type="scientific">Rhizophlyctis rosea</name>
    <dbReference type="NCBI Taxonomy" id="64517"/>
    <lineage>
        <taxon>Eukaryota</taxon>
        <taxon>Fungi</taxon>
        <taxon>Fungi incertae sedis</taxon>
        <taxon>Chytridiomycota</taxon>
        <taxon>Chytridiomycota incertae sedis</taxon>
        <taxon>Chytridiomycetes</taxon>
        <taxon>Rhizophlyctidales</taxon>
        <taxon>Rhizophlyctidaceae</taxon>
        <taxon>Rhizophlyctis</taxon>
    </lineage>
</organism>
<comment type="similarity">
    <text evidence="4">Belongs to the cyclophilin-type PPIase family.</text>
</comment>
<evidence type="ECO:0000256" key="3">
    <source>
        <dbReference type="ARBA" id="ARBA00023235"/>
    </source>
</evidence>
<evidence type="ECO:0000256" key="4">
    <source>
        <dbReference type="RuleBase" id="RU363019"/>
    </source>
</evidence>
<evidence type="ECO:0000259" key="5">
    <source>
        <dbReference type="PROSITE" id="PS50072"/>
    </source>
</evidence>
<keyword evidence="3 4" id="KW-0413">Isomerase</keyword>
<dbReference type="Pfam" id="PF00160">
    <property type="entry name" value="Pro_isomerase"/>
    <property type="match status" value="1"/>
</dbReference>
<evidence type="ECO:0000256" key="1">
    <source>
        <dbReference type="ARBA" id="ARBA00000971"/>
    </source>
</evidence>
<accession>A0AAD5S4K3</accession>
<sequence length="245" mass="26624">MPQAFLDIEIGDPASRQAEIDSHERAIQFLKKRGPELGLTGTGITDLSEEQKDLLLELYQSDPSSRDQGPITLTPPFPPRGGRLIFALSSTTPKTTANFLSLCTNSKPPSKTTKKPLHYKHTPFHRIITSFIAQSGDVTRHDGSGGESIYGPKFNDEKAGLSAKFDGRGVLAMANSGKNSNSSQFFVTLTDDPVKLKKLDGKYVVFGRVVEGWEVLDAMSAVGSEDDGGRPKEMVVIKDCGELPE</sequence>
<reference evidence="6" key="1">
    <citation type="submission" date="2020-05" db="EMBL/GenBank/DDBJ databases">
        <title>Phylogenomic resolution of chytrid fungi.</title>
        <authorList>
            <person name="Stajich J.E."/>
            <person name="Amses K."/>
            <person name="Simmons R."/>
            <person name="Seto K."/>
            <person name="Myers J."/>
            <person name="Bonds A."/>
            <person name="Quandt C.A."/>
            <person name="Barry K."/>
            <person name="Liu P."/>
            <person name="Grigoriev I."/>
            <person name="Longcore J.E."/>
            <person name="James T.Y."/>
        </authorList>
    </citation>
    <scope>NUCLEOTIDE SEQUENCE</scope>
    <source>
        <strain evidence="6">JEL0318</strain>
    </source>
</reference>
<dbReference type="PANTHER" id="PTHR11071:SF561">
    <property type="entry name" value="PEPTIDYL-PROLYL CIS-TRANS ISOMERASE D-RELATED"/>
    <property type="match status" value="1"/>
</dbReference>
<evidence type="ECO:0000313" key="7">
    <source>
        <dbReference type="Proteomes" id="UP001212841"/>
    </source>
</evidence>
<gene>
    <name evidence="6" type="ORF">HK097_001351</name>
</gene>
<dbReference type="PANTHER" id="PTHR11071">
    <property type="entry name" value="PEPTIDYL-PROLYL CIS-TRANS ISOMERASE"/>
    <property type="match status" value="1"/>
</dbReference>
<dbReference type="GO" id="GO:0005737">
    <property type="term" value="C:cytoplasm"/>
    <property type="evidence" value="ECO:0007669"/>
    <property type="project" value="TreeGrafter"/>
</dbReference>